<evidence type="ECO:0000256" key="1">
    <source>
        <dbReference type="SAM" id="MobiDB-lite"/>
    </source>
</evidence>
<protein>
    <submittedName>
        <fullName evidence="2">Uncharacterized protein</fullName>
    </submittedName>
</protein>
<proteinExistence type="predicted"/>
<keyword evidence="3" id="KW-1185">Reference proteome</keyword>
<dbReference type="AlphaFoldDB" id="A0A0D9V553"/>
<name>A0A0D9V553_9ORYZ</name>
<reference evidence="3" key="2">
    <citation type="submission" date="2013-12" db="EMBL/GenBank/DDBJ databases">
        <authorList>
            <person name="Yu Y."/>
            <person name="Lee S."/>
            <person name="de Baynast K."/>
            <person name="Wissotski M."/>
            <person name="Liu L."/>
            <person name="Talag J."/>
            <person name="Goicoechea J."/>
            <person name="Angelova A."/>
            <person name="Jetty R."/>
            <person name="Kudrna D."/>
            <person name="Golser W."/>
            <person name="Rivera L."/>
            <person name="Zhang J."/>
            <person name="Wing R."/>
        </authorList>
    </citation>
    <scope>NUCLEOTIDE SEQUENCE</scope>
</reference>
<sequence length="135" mass="14845">MGRCAIGAIFHTVSVETGRARAVGRAEDVPRRVLFHCEEMRELAEQVVARNDDIELRSISWSIHTTTPPPRRHPPRARGTHPTTTGLTPVRRCAYAAACSRAAQAINHANSRQKNPGTIARATSVCNARAQQQSR</sequence>
<reference evidence="2 3" key="1">
    <citation type="submission" date="2012-08" db="EMBL/GenBank/DDBJ databases">
        <title>Oryza genome evolution.</title>
        <authorList>
            <person name="Wing R.A."/>
        </authorList>
    </citation>
    <scope>NUCLEOTIDE SEQUENCE</scope>
</reference>
<dbReference type="HOGENOM" id="CLU_1888733_0_0_1"/>
<feature type="region of interest" description="Disordered" evidence="1">
    <location>
        <begin position="61"/>
        <end position="87"/>
    </location>
</feature>
<evidence type="ECO:0000313" key="3">
    <source>
        <dbReference type="Proteomes" id="UP000032180"/>
    </source>
</evidence>
<reference evidence="2" key="3">
    <citation type="submission" date="2015-04" db="UniProtKB">
        <authorList>
            <consortium name="EnsemblPlants"/>
        </authorList>
    </citation>
    <scope>IDENTIFICATION</scope>
</reference>
<dbReference type="EnsemblPlants" id="LPERR01G25230.4">
    <property type="protein sequence ID" value="LPERR01G25230.4"/>
    <property type="gene ID" value="LPERR01G25230"/>
</dbReference>
<feature type="compositionally biased region" description="Basic residues" evidence="1">
    <location>
        <begin position="70"/>
        <end position="79"/>
    </location>
</feature>
<evidence type="ECO:0000313" key="2">
    <source>
        <dbReference type="EnsemblPlants" id="LPERR01G25230.4"/>
    </source>
</evidence>
<dbReference type="Proteomes" id="UP000032180">
    <property type="component" value="Chromosome 1"/>
</dbReference>
<organism evidence="2 3">
    <name type="scientific">Leersia perrieri</name>
    <dbReference type="NCBI Taxonomy" id="77586"/>
    <lineage>
        <taxon>Eukaryota</taxon>
        <taxon>Viridiplantae</taxon>
        <taxon>Streptophyta</taxon>
        <taxon>Embryophyta</taxon>
        <taxon>Tracheophyta</taxon>
        <taxon>Spermatophyta</taxon>
        <taxon>Magnoliopsida</taxon>
        <taxon>Liliopsida</taxon>
        <taxon>Poales</taxon>
        <taxon>Poaceae</taxon>
        <taxon>BOP clade</taxon>
        <taxon>Oryzoideae</taxon>
        <taxon>Oryzeae</taxon>
        <taxon>Oryzinae</taxon>
        <taxon>Leersia</taxon>
    </lineage>
</organism>
<dbReference type="Gramene" id="LPERR01G25230.4">
    <property type="protein sequence ID" value="LPERR01G25230.4"/>
    <property type="gene ID" value="LPERR01G25230"/>
</dbReference>
<accession>A0A0D9V553</accession>